<organism evidence="12 13">
    <name type="scientific">Dimorphilus gyrociliatus</name>
    <dbReference type="NCBI Taxonomy" id="2664684"/>
    <lineage>
        <taxon>Eukaryota</taxon>
        <taxon>Metazoa</taxon>
        <taxon>Spiralia</taxon>
        <taxon>Lophotrochozoa</taxon>
        <taxon>Annelida</taxon>
        <taxon>Polychaeta</taxon>
        <taxon>Polychaeta incertae sedis</taxon>
        <taxon>Dinophilidae</taxon>
        <taxon>Dimorphilus</taxon>
    </lineage>
</organism>
<evidence type="ECO:0000256" key="8">
    <source>
        <dbReference type="ARBA" id="ARBA00023228"/>
    </source>
</evidence>
<evidence type="ECO:0000256" key="10">
    <source>
        <dbReference type="RuleBase" id="RU361168"/>
    </source>
</evidence>
<dbReference type="SUPFAM" id="SSF51445">
    <property type="entry name" value="(Trans)glycosidases"/>
    <property type="match status" value="1"/>
</dbReference>
<dbReference type="Gene3D" id="3.20.20.70">
    <property type="entry name" value="Aldolase class I"/>
    <property type="match status" value="1"/>
</dbReference>
<sequence>MGWLSWERFRCNIDCVNDPDNCISENLYKRMADHLAADGYKDVGYQYVNIDDCWMAMERDQKTGSLVADPKRFPSGIKALADYVHGKGLKLGIYEDFGTKTCGGYPGSEYYLQKDAETFAEWGVDMLKLDGCYSNVNQMDDAYPIMGQWLNRTGRHMVYSCSWPAYQQGHQHIDYANIAKHCNLWRNYGDIADSWDSVTSIINFYGSNKENFAQVAGPGNFNDPDMLILGDYGLSYDQEKTQMAMWSIMAAPLFMSVDLRNIKPQSKALLQNKRVIAINQDMLGVQGQRVLVKGDVGIWTKPILPTNSMAVAFQCSSTSTPEKISIQLKDIGLTHSAGYNATEVFDNTQIGMFKSNSQFTATVNPSGIFFVKFTAL</sequence>
<dbReference type="PRINTS" id="PR00740">
    <property type="entry name" value="GLHYDRLASE27"/>
</dbReference>
<evidence type="ECO:0000256" key="9">
    <source>
        <dbReference type="ARBA" id="ARBA00023295"/>
    </source>
</evidence>
<gene>
    <name evidence="12" type="ORF">DGYR_LOCUS6856</name>
</gene>
<keyword evidence="13" id="KW-1185">Reference proteome</keyword>
<dbReference type="GO" id="GO:0016020">
    <property type="term" value="C:membrane"/>
    <property type="evidence" value="ECO:0007669"/>
    <property type="project" value="GOC"/>
</dbReference>
<evidence type="ECO:0000256" key="6">
    <source>
        <dbReference type="ARBA" id="ARBA00023157"/>
    </source>
</evidence>
<dbReference type="EC" id="3.2.1.-" evidence="10"/>
<keyword evidence="8" id="KW-0458">Lysosome</keyword>
<keyword evidence="4 10" id="KW-0378">Hydrolase</keyword>
<comment type="similarity">
    <text evidence="2 10">Belongs to the glycosyl hydrolase 27 family.</text>
</comment>
<dbReference type="Proteomes" id="UP000549394">
    <property type="component" value="Unassembled WGS sequence"/>
</dbReference>
<dbReference type="InterPro" id="IPR000111">
    <property type="entry name" value="Glyco_hydro_27/36_CS"/>
</dbReference>
<dbReference type="GO" id="GO:0016139">
    <property type="term" value="P:glycoside catabolic process"/>
    <property type="evidence" value="ECO:0007669"/>
    <property type="project" value="TreeGrafter"/>
</dbReference>
<feature type="domain" description="Alpha galactosidase A C-terminal" evidence="11">
    <location>
        <begin position="284"/>
        <end position="367"/>
    </location>
</feature>
<comment type="caution">
    <text evidence="12">The sequence shown here is derived from an EMBL/GenBank/DDBJ whole genome shotgun (WGS) entry which is preliminary data.</text>
</comment>
<dbReference type="InterPro" id="IPR002241">
    <property type="entry name" value="Glyco_hydro_27"/>
</dbReference>
<keyword evidence="5" id="KW-0443">Lipid metabolism</keyword>
<comment type="subunit">
    <text evidence="3 10">Homodimer.</text>
</comment>
<evidence type="ECO:0000256" key="7">
    <source>
        <dbReference type="ARBA" id="ARBA00023180"/>
    </source>
</evidence>
<evidence type="ECO:0000256" key="3">
    <source>
        <dbReference type="ARBA" id="ARBA00011738"/>
    </source>
</evidence>
<evidence type="ECO:0000256" key="5">
    <source>
        <dbReference type="ARBA" id="ARBA00023098"/>
    </source>
</evidence>
<accession>A0A7I8VQ96</accession>
<evidence type="ECO:0000256" key="4">
    <source>
        <dbReference type="ARBA" id="ARBA00022801"/>
    </source>
</evidence>
<evidence type="ECO:0000256" key="1">
    <source>
        <dbReference type="ARBA" id="ARBA00004371"/>
    </source>
</evidence>
<dbReference type="EMBL" id="CAJFCJ010000009">
    <property type="protein sequence ID" value="CAD5118486.1"/>
    <property type="molecule type" value="Genomic_DNA"/>
</dbReference>
<keyword evidence="9 10" id="KW-0326">Glycosidase</keyword>
<proteinExistence type="inferred from homology"/>
<keyword evidence="7" id="KW-0325">Glycoprotein</keyword>
<dbReference type="Pfam" id="PF17450">
    <property type="entry name" value="Melibiase_2_C"/>
    <property type="match status" value="1"/>
</dbReference>
<dbReference type="InterPro" id="IPR035373">
    <property type="entry name" value="Melibiase/NAGA_C"/>
</dbReference>
<keyword evidence="6 10" id="KW-1015">Disulfide bond</keyword>
<evidence type="ECO:0000313" key="12">
    <source>
        <dbReference type="EMBL" id="CAD5118486.1"/>
    </source>
</evidence>
<dbReference type="InterPro" id="IPR013780">
    <property type="entry name" value="Glyco_hydro_b"/>
</dbReference>
<dbReference type="GO" id="GO:0019377">
    <property type="term" value="P:glycolipid catabolic process"/>
    <property type="evidence" value="ECO:0007669"/>
    <property type="project" value="UniProtKB-ARBA"/>
</dbReference>
<dbReference type="InterPro" id="IPR013785">
    <property type="entry name" value="Aldolase_TIM"/>
</dbReference>
<dbReference type="GO" id="GO:0005764">
    <property type="term" value="C:lysosome"/>
    <property type="evidence" value="ECO:0007669"/>
    <property type="project" value="UniProtKB-SubCell"/>
</dbReference>
<dbReference type="Pfam" id="PF16499">
    <property type="entry name" value="Melibiase_2"/>
    <property type="match status" value="1"/>
</dbReference>
<dbReference type="PANTHER" id="PTHR11452:SF83">
    <property type="entry name" value="ALPHA-GALACTOSIDASE"/>
    <property type="match status" value="1"/>
</dbReference>
<protein>
    <recommendedName>
        <fullName evidence="10">Alpha-galactosidase</fullName>
        <ecNumber evidence="10">3.2.1.-</ecNumber>
    </recommendedName>
</protein>
<dbReference type="GO" id="GO:0004557">
    <property type="term" value="F:alpha-galactosidase activity"/>
    <property type="evidence" value="ECO:0007669"/>
    <property type="project" value="TreeGrafter"/>
</dbReference>
<dbReference type="Gene3D" id="2.60.40.1180">
    <property type="entry name" value="Golgi alpha-mannosidase II"/>
    <property type="match status" value="1"/>
</dbReference>
<reference evidence="12 13" key="1">
    <citation type="submission" date="2020-08" db="EMBL/GenBank/DDBJ databases">
        <authorList>
            <person name="Hejnol A."/>
        </authorList>
    </citation>
    <scope>NUCLEOTIDE SEQUENCE [LARGE SCALE GENOMIC DNA]</scope>
</reference>
<comment type="subcellular location">
    <subcellularLocation>
        <location evidence="1">Lysosome</location>
    </subcellularLocation>
</comment>
<evidence type="ECO:0000259" key="11">
    <source>
        <dbReference type="Pfam" id="PF17450"/>
    </source>
</evidence>
<dbReference type="InterPro" id="IPR017853">
    <property type="entry name" value="GH"/>
</dbReference>
<dbReference type="AlphaFoldDB" id="A0A7I8VQ96"/>
<dbReference type="SUPFAM" id="SSF51011">
    <property type="entry name" value="Glycosyl hydrolase domain"/>
    <property type="match status" value="1"/>
</dbReference>
<evidence type="ECO:0000313" key="13">
    <source>
        <dbReference type="Proteomes" id="UP000549394"/>
    </source>
</evidence>
<dbReference type="FunFam" id="3.20.20.70:FF:000070">
    <property type="entry name" value="Alpha-galactosidase"/>
    <property type="match status" value="1"/>
</dbReference>
<dbReference type="PANTHER" id="PTHR11452">
    <property type="entry name" value="ALPHA-GALACTOSIDASE/ALPHA-N-ACETYLGALACTOSAMINIDASE"/>
    <property type="match status" value="1"/>
</dbReference>
<name>A0A7I8VQ96_9ANNE</name>
<dbReference type="OrthoDB" id="5795902at2759"/>
<dbReference type="CDD" id="cd14792">
    <property type="entry name" value="GH27"/>
    <property type="match status" value="1"/>
</dbReference>
<dbReference type="GO" id="GO:0009311">
    <property type="term" value="P:oligosaccharide metabolic process"/>
    <property type="evidence" value="ECO:0007669"/>
    <property type="project" value="TreeGrafter"/>
</dbReference>
<evidence type="ECO:0000256" key="2">
    <source>
        <dbReference type="ARBA" id="ARBA00009743"/>
    </source>
</evidence>
<dbReference type="PROSITE" id="PS00512">
    <property type="entry name" value="ALPHA_GALACTOSIDASE"/>
    <property type="match status" value="1"/>
</dbReference>